<dbReference type="GO" id="GO:0015288">
    <property type="term" value="F:porin activity"/>
    <property type="evidence" value="ECO:0007669"/>
    <property type="project" value="TreeGrafter"/>
</dbReference>
<dbReference type="GO" id="GO:1990281">
    <property type="term" value="C:efflux pump complex"/>
    <property type="evidence" value="ECO:0007669"/>
    <property type="project" value="TreeGrafter"/>
</dbReference>
<dbReference type="Proteomes" id="UP000253250">
    <property type="component" value="Unassembled WGS sequence"/>
</dbReference>
<evidence type="ECO:0000256" key="6">
    <source>
        <dbReference type="ARBA" id="ARBA00023136"/>
    </source>
</evidence>
<keyword evidence="6" id="KW-0472">Membrane</keyword>
<gene>
    <name evidence="8" type="ORF">C4900_07410</name>
</gene>
<dbReference type="InterPro" id="IPR003423">
    <property type="entry name" value="OMP_efflux"/>
</dbReference>
<dbReference type="SUPFAM" id="SSF56954">
    <property type="entry name" value="Outer membrane efflux proteins (OEP)"/>
    <property type="match status" value="1"/>
</dbReference>
<keyword evidence="5" id="KW-0812">Transmembrane</keyword>
<keyword evidence="4" id="KW-1134">Transmembrane beta strand</keyword>
<evidence type="ECO:0000256" key="1">
    <source>
        <dbReference type="ARBA" id="ARBA00004442"/>
    </source>
</evidence>
<dbReference type="NCBIfam" id="TIGR01844">
    <property type="entry name" value="type_I_sec_TolC"/>
    <property type="match status" value="1"/>
</dbReference>
<reference evidence="8 9" key="1">
    <citation type="submission" date="2018-02" db="EMBL/GenBank/DDBJ databases">
        <title>Insights into the biology of acidophilic members of the Acidiferrobacteraceae family derived from comparative genomic analyses.</title>
        <authorList>
            <person name="Issotta F."/>
            <person name="Thyssen C."/>
            <person name="Mena C."/>
            <person name="Moya A."/>
            <person name="Bellenberg S."/>
            <person name="Sproer C."/>
            <person name="Covarrubias P.C."/>
            <person name="Sand W."/>
            <person name="Quatrini R."/>
            <person name="Vera M."/>
        </authorList>
    </citation>
    <scope>NUCLEOTIDE SEQUENCE [LARGE SCALE GENOMIC DNA]</scope>
    <source>
        <strain evidence="9">m-1</strain>
    </source>
</reference>
<dbReference type="STRING" id="163359.A9R16_13030"/>
<evidence type="ECO:0000256" key="4">
    <source>
        <dbReference type="ARBA" id="ARBA00022452"/>
    </source>
</evidence>
<keyword evidence="9" id="KW-1185">Reference proteome</keyword>
<dbReference type="GO" id="GO:0015562">
    <property type="term" value="F:efflux transmembrane transporter activity"/>
    <property type="evidence" value="ECO:0007669"/>
    <property type="project" value="InterPro"/>
</dbReference>
<evidence type="ECO:0000256" key="7">
    <source>
        <dbReference type="ARBA" id="ARBA00023237"/>
    </source>
</evidence>
<comment type="caution">
    <text evidence="8">The sequence shown here is derived from an EMBL/GenBank/DDBJ whole genome shotgun (WGS) entry which is preliminary data.</text>
</comment>
<dbReference type="PANTHER" id="PTHR30026:SF20">
    <property type="entry name" value="OUTER MEMBRANE PROTEIN TOLC"/>
    <property type="match status" value="1"/>
</dbReference>
<evidence type="ECO:0000313" key="8">
    <source>
        <dbReference type="EMBL" id="RCN55743.1"/>
    </source>
</evidence>
<sequence>MGCVMRRYRRAWGRGALMGAMALASPLAQGMSFLTAYQLARQNDPTFAAARAAYDAAREQIPRSRAHLLPHLALTGSDDKTRAETAFQDPIYGPSQVDRSVGAWTWSLQLSQPLVAIPQIFRYEQSQALVVKATALYRRAQQHLIVRVAQAYFRVLVAVRTVRAARAQVRAMTAQWRLARHGFAKGIDAVTDVDETQAQLARAQAQLVGAQNTETNACAQLQQMIGGRLTPGLEALSPGLMLPKPAPEDRAAWVQRARSKAPVVRAAKAALKAARKHVDGAFARYAPRVDLVASYGQNASSGSLTTPDNYSLRARSWEAGVQVSVPIFTGGGTYAYATQAQAYARQAAAELREASRHAQLQALEAYEGVMAGRTQVVALTLAVRSGRKAVRGAHKGYKVGIRTNLDVLTVERDLYESERALASLQYRTLLDGLRLKASVGRLTIADVLTINKMLIEPVPLHE</sequence>
<dbReference type="Pfam" id="PF02321">
    <property type="entry name" value="OEP"/>
    <property type="match status" value="2"/>
</dbReference>
<dbReference type="GO" id="GO:0009279">
    <property type="term" value="C:cell outer membrane"/>
    <property type="evidence" value="ECO:0007669"/>
    <property type="project" value="UniProtKB-SubCell"/>
</dbReference>
<keyword evidence="7" id="KW-0998">Cell outer membrane</keyword>
<evidence type="ECO:0000256" key="2">
    <source>
        <dbReference type="ARBA" id="ARBA00007613"/>
    </source>
</evidence>
<name>A0A1C2G154_9GAMM</name>
<comment type="subcellular location">
    <subcellularLocation>
        <location evidence="1">Cell outer membrane</location>
    </subcellularLocation>
</comment>
<keyword evidence="3" id="KW-0813">Transport</keyword>
<dbReference type="InterPro" id="IPR051906">
    <property type="entry name" value="TolC-like"/>
</dbReference>
<dbReference type="EMBL" id="PSYR01000002">
    <property type="protein sequence ID" value="RCN55743.1"/>
    <property type="molecule type" value="Genomic_DNA"/>
</dbReference>
<proteinExistence type="inferred from homology"/>
<comment type="similarity">
    <text evidence="2">Belongs to the outer membrane factor (OMF) (TC 1.B.17) family.</text>
</comment>
<protein>
    <submittedName>
        <fullName evidence="8">Type I secretion protein TolC</fullName>
    </submittedName>
</protein>
<evidence type="ECO:0000313" key="9">
    <source>
        <dbReference type="Proteomes" id="UP000253250"/>
    </source>
</evidence>
<accession>A0A1C2G154</accession>
<evidence type="ECO:0000256" key="5">
    <source>
        <dbReference type="ARBA" id="ARBA00022692"/>
    </source>
</evidence>
<dbReference type="OrthoDB" id="9813458at2"/>
<dbReference type="Gene3D" id="1.20.1600.10">
    <property type="entry name" value="Outer membrane efflux proteins (OEP)"/>
    <property type="match status" value="1"/>
</dbReference>
<dbReference type="PANTHER" id="PTHR30026">
    <property type="entry name" value="OUTER MEMBRANE PROTEIN TOLC"/>
    <property type="match status" value="1"/>
</dbReference>
<dbReference type="InterPro" id="IPR010130">
    <property type="entry name" value="T1SS_OMP_TolC"/>
</dbReference>
<organism evidence="8 9">
    <name type="scientific">Acidiferrobacter thiooxydans</name>
    <dbReference type="NCBI Taxonomy" id="163359"/>
    <lineage>
        <taxon>Bacteria</taxon>
        <taxon>Pseudomonadati</taxon>
        <taxon>Pseudomonadota</taxon>
        <taxon>Gammaproteobacteria</taxon>
        <taxon>Acidiferrobacterales</taxon>
        <taxon>Acidiferrobacteraceae</taxon>
        <taxon>Acidiferrobacter</taxon>
    </lineage>
</organism>
<evidence type="ECO:0000256" key="3">
    <source>
        <dbReference type="ARBA" id="ARBA00022448"/>
    </source>
</evidence>
<dbReference type="AlphaFoldDB" id="A0A1C2G154"/>